<dbReference type="NCBIfam" id="TIGR02867">
    <property type="entry name" value="spore_II_P"/>
    <property type="match status" value="1"/>
</dbReference>
<dbReference type="STRING" id="1122184.SAMN02745176_01112"/>
<accession>A0A1M6DBV9</accession>
<evidence type="ECO:0000313" key="1">
    <source>
        <dbReference type="EMBL" id="SHI70726.1"/>
    </source>
</evidence>
<dbReference type="EMBL" id="FQZS01000006">
    <property type="protein sequence ID" value="SHI70726.1"/>
    <property type="molecule type" value="Genomic_DNA"/>
</dbReference>
<reference evidence="1 2" key="1">
    <citation type="submission" date="2016-11" db="EMBL/GenBank/DDBJ databases">
        <authorList>
            <person name="Jaros S."/>
            <person name="Januszkiewicz K."/>
            <person name="Wedrychowicz H."/>
        </authorList>
    </citation>
    <scope>NUCLEOTIDE SEQUENCE [LARGE SCALE GENOMIC DNA]</scope>
    <source>
        <strain evidence="1 2">DSM 19022</strain>
    </source>
</reference>
<dbReference type="Proteomes" id="UP000184442">
    <property type="component" value="Unassembled WGS sequence"/>
</dbReference>
<dbReference type="Pfam" id="PF07454">
    <property type="entry name" value="SpoIIP"/>
    <property type="match status" value="1"/>
</dbReference>
<dbReference type="AlphaFoldDB" id="A0A1M6DBV9"/>
<evidence type="ECO:0000313" key="2">
    <source>
        <dbReference type="Proteomes" id="UP000184442"/>
    </source>
</evidence>
<dbReference type="InterPro" id="IPR010897">
    <property type="entry name" value="Spore_II_P"/>
</dbReference>
<gene>
    <name evidence="1" type="ORF">SAMN02745176_01112</name>
</gene>
<name>A0A1M6DBV9_9FIRM</name>
<protein>
    <submittedName>
        <fullName evidence="1">Stage II sporulation protein P</fullName>
    </submittedName>
</protein>
<proteinExistence type="predicted"/>
<organism evidence="1 2">
    <name type="scientific">Lutispora thermophila DSM 19022</name>
    <dbReference type="NCBI Taxonomy" id="1122184"/>
    <lineage>
        <taxon>Bacteria</taxon>
        <taxon>Bacillati</taxon>
        <taxon>Bacillota</taxon>
        <taxon>Clostridia</taxon>
        <taxon>Lutisporales</taxon>
        <taxon>Lutisporaceae</taxon>
        <taxon>Lutispora</taxon>
    </lineage>
</organism>
<sequence length="383" mass="44248">MVTLLFFFSFNGDVKETYEVFSNTKIYEGIDEENTNNIFLFFLNNSIPTLKAAYEEYKGITITGIDDFFSDRLVSLPSKFLEDPLNFFKVTYSGFMDINQGGLYTSGTINDNLPDIKSFSDVPQEEIYFSEEDEYTAEEMKEHESLAETDSENDIKKEDFDVNLPLPDKVNLPKKEPQILIYHSHATESYMPNTASNYHTMTEKYNVVSVGAIMAQVLQDKYGYKVIHDKTYHDKDSYAYSYSNSLVTIKKHVAKYPSIKVILDIHRDAFTAKDDKVKTAKKNDYTITINGKKAAKVMLVIGKKNPNYEELEKFAAYIKKKMDKLYPGLYMRTDRHNTKYNQYFSNYSMLIEVGCMLNTYEEVHYSAELMGNVIGEVLKDLQE</sequence>
<keyword evidence="2" id="KW-1185">Reference proteome</keyword>